<dbReference type="GO" id="GO:0016887">
    <property type="term" value="F:ATP hydrolysis activity"/>
    <property type="evidence" value="ECO:0007669"/>
    <property type="project" value="InterPro"/>
</dbReference>
<dbReference type="SUPFAM" id="SSF52540">
    <property type="entry name" value="P-loop containing nucleoside triphosphate hydrolases"/>
    <property type="match status" value="1"/>
</dbReference>
<reference evidence="12" key="1">
    <citation type="submission" date="2023-03" db="EMBL/GenBank/DDBJ databases">
        <authorList>
            <person name="Steffen K."/>
            <person name="Cardenas P."/>
        </authorList>
    </citation>
    <scope>NUCLEOTIDE SEQUENCE</scope>
</reference>
<accession>A0AA35RKN1</accession>
<dbReference type="GO" id="GO:0005524">
    <property type="term" value="F:ATP binding"/>
    <property type="evidence" value="ECO:0007669"/>
    <property type="project" value="UniProtKB-KW"/>
</dbReference>
<keyword evidence="5" id="KW-0547">Nucleotide-binding</keyword>
<dbReference type="Pfam" id="PF00005">
    <property type="entry name" value="ABC_tran"/>
    <property type="match status" value="1"/>
</dbReference>
<dbReference type="InterPro" id="IPR003593">
    <property type="entry name" value="AAA+_ATPase"/>
</dbReference>
<evidence type="ECO:0000256" key="5">
    <source>
        <dbReference type="ARBA" id="ARBA00022741"/>
    </source>
</evidence>
<feature type="transmembrane region" description="Helical" evidence="10">
    <location>
        <begin position="589"/>
        <end position="607"/>
    </location>
</feature>
<evidence type="ECO:0000256" key="10">
    <source>
        <dbReference type="SAM" id="Phobius"/>
    </source>
</evidence>
<dbReference type="InterPro" id="IPR027417">
    <property type="entry name" value="P-loop_NTPase"/>
</dbReference>
<dbReference type="GO" id="GO:0140359">
    <property type="term" value="F:ABC-type transporter activity"/>
    <property type="evidence" value="ECO:0007669"/>
    <property type="project" value="InterPro"/>
</dbReference>
<dbReference type="FunFam" id="3.40.50.300:FF:001276">
    <property type="entry name" value="Uncharacterized protein, isoform A"/>
    <property type="match status" value="1"/>
</dbReference>
<sequence>MGEREEKTEVNEISQRQVSIANGGPAHVHAVGRRGSRARGSTAKPSGSEMTFSDVCVDAGGKRILWSVSGKAVPGQMLAIMGPSGAGKTTLLNALAGQTPISSGRVLVDSRRMSKKMKRQVSYVQQADIFFPNLTLRETLRYSALIRLPSELSIRQKLNKVEEIITTLRLHDCATTRMGDAAVRGLSGGEKKRANIGCELLTSPSLILLDEPTSGLDSTSALSLLELLRSQLASQQNKTIVMSIHQPSSQMYYMFDKLLLLAKGKTAYFGPVRQAMSFFSSVGLHCDLQYNPADYMMDLVTNDDSRKILIGEDPKQETRPKKLSAWQRALQWVRLSRGEREGKGEEGEVGEGRTRGNGNIEILEYDNSPSLTSFRAVSAVNPIATSEESSPDDITKEVGPVTMDDDGSETSDEDSLVRERKWPTSWWWQVCVLTVRTFRQSRFAILSPSNIFLAVALSVVASLCWFQLPETEKGLTERFGILFFTIIFWSFNPLFIALTTFPSERVVVNKERSSGSYHLSAYYFAKTISEMPLILFLPSIYMVIVYWAAGLNGWSSFFGSWFFILCSGFMAQSLGLFISATVTNRSTAITMAALCVLTSMLLGGFYVRALPFWLDWAKNFSFVTYGYDALLQLEFTDDRRFTCNEVASSYPSCNATTVLAGYHGSGSGGSPGDGGVITGADVIREYGGVYPLYVCFLAMLGFSVLYRLLAYLSLRHLHRHAH</sequence>
<dbReference type="PROSITE" id="PS50893">
    <property type="entry name" value="ABC_TRANSPORTER_2"/>
    <property type="match status" value="1"/>
</dbReference>
<feature type="region of interest" description="Disordered" evidence="9">
    <location>
        <begin position="385"/>
        <end position="415"/>
    </location>
</feature>
<comment type="caution">
    <text evidence="12">The sequence shown here is derived from an EMBL/GenBank/DDBJ whole genome shotgun (WGS) entry which is preliminary data.</text>
</comment>
<dbReference type="InterPro" id="IPR017871">
    <property type="entry name" value="ABC_transporter-like_CS"/>
</dbReference>
<comment type="subcellular location">
    <subcellularLocation>
        <location evidence="1">Membrane</location>
        <topology evidence="1">Multi-pass membrane protein</topology>
    </subcellularLocation>
</comment>
<keyword evidence="8 10" id="KW-0472">Membrane</keyword>
<name>A0AA35RKN1_GEOBA</name>
<organism evidence="12 13">
    <name type="scientific">Geodia barretti</name>
    <name type="common">Barrett's horny sponge</name>
    <dbReference type="NCBI Taxonomy" id="519541"/>
    <lineage>
        <taxon>Eukaryota</taxon>
        <taxon>Metazoa</taxon>
        <taxon>Porifera</taxon>
        <taxon>Demospongiae</taxon>
        <taxon>Heteroscleromorpha</taxon>
        <taxon>Tetractinellida</taxon>
        <taxon>Astrophorina</taxon>
        <taxon>Geodiidae</taxon>
        <taxon>Geodia</taxon>
    </lineage>
</organism>
<dbReference type="PROSITE" id="PS00211">
    <property type="entry name" value="ABC_TRANSPORTER_1"/>
    <property type="match status" value="1"/>
</dbReference>
<feature type="compositionally biased region" description="Acidic residues" evidence="9">
    <location>
        <begin position="403"/>
        <end position="414"/>
    </location>
</feature>
<keyword evidence="4 10" id="KW-0812">Transmembrane</keyword>
<evidence type="ECO:0000256" key="1">
    <source>
        <dbReference type="ARBA" id="ARBA00004141"/>
    </source>
</evidence>
<keyword evidence="13" id="KW-1185">Reference proteome</keyword>
<feature type="transmembrane region" description="Helical" evidence="10">
    <location>
        <begin position="690"/>
        <end position="709"/>
    </location>
</feature>
<feature type="transmembrane region" description="Helical" evidence="10">
    <location>
        <begin position="443"/>
        <end position="468"/>
    </location>
</feature>
<dbReference type="SMART" id="SM00382">
    <property type="entry name" value="AAA"/>
    <property type="match status" value="1"/>
</dbReference>
<evidence type="ECO:0000256" key="7">
    <source>
        <dbReference type="ARBA" id="ARBA00022989"/>
    </source>
</evidence>
<dbReference type="InterPro" id="IPR043926">
    <property type="entry name" value="ABCG_dom"/>
</dbReference>
<dbReference type="EMBL" id="CASHTH010001251">
    <property type="protein sequence ID" value="CAI8013290.1"/>
    <property type="molecule type" value="Genomic_DNA"/>
</dbReference>
<feature type="transmembrane region" description="Helical" evidence="10">
    <location>
        <begin position="522"/>
        <end position="549"/>
    </location>
</feature>
<evidence type="ECO:0000313" key="13">
    <source>
        <dbReference type="Proteomes" id="UP001174909"/>
    </source>
</evidence>
<dbReference type="PANTHER" id="PTHR48041:SF63">
    <property type="entry name" value="EARLY GENE AT 23, ISOFORM C"/>
    <property type="match status" value="1"/>
</dbReference>
<keyword evidence="6" id="KW-0067">ATP-binding</keyword>
<evidence type="ECO:0000256" key="8">
    <source>
        <dbReference type="ARBA" id="ARBA00023136"/>
    </source>
</evidence>
<dbReference type="InterPro" id="IPR013525">
    <property type="entry name" value="ABC2_TM"/>
</dbReference>
<keyword evidence="3" id="KW-0813">Transport</keyword>
<feature type="region of interest" description="Disordered" evidence="9">
    <location>
        <begin position="19"/>
        <end position="50"/>
    </location>
</feature>
<proteinExistence type="inferred from homology"/>
<evidence type="ECO:0000256" key="2">
    <source>
        <dbReference type="ARBA" id="ARBA00005814"/>
    </source>
</evidence>
<feature type="transmembrane region" description="Helical" evidence="10">
    <location>
        <begin position="480"/>
        <end position="501"/>
    </location>
</feature>
<dbReference type="PANTHER" id="PTHR48041">
    <property type="entry name" value="ABC TRANSPORTER G FAMILY MEMBER 28"/>
    <property type="match status" value="1"/>
</dbReference>
<gene>
    <name evidence="12" type="ORF">GBAR_LOCUS8447</name>
</gene>
<feature type="domain" description="ABC transporter" evidence="11">
    <location>
        <begin position="50"/>
        <end position="288"/>
    </location>
</feature>
<dbReference type="Pfam" id="PF01061">
    <property type="entry name" value="ABC2_membrane"/>
    <property type="match status" value="1"/>
</dbReference>
<dbReference type="InterPro" id="IPR050352">
    <property type="entry name" value="ABCG_transporters"/>
</dbReference>
<evidence type="ECO:0000256" key="4">
    <source>
        <dbReference type="ARBA" id="ARBA00022692"/>
    </source>
</evidence>
<dbReference type="InterPro" id="IPR003439">
    <property type="entry name" value="ABC_transporter-like_ATP-bd"/>
</dbReference>
<dbReference type="Gene3D" id="3.40.50.300">
    <property type="entry name" value="P-loop containing nucleotide triphosphate hydrolases"/>
    <property type="match status" value="1"/>
</dbReference>
<dbReference type="AlphaFoldDB" id="A0AA35RKN1"/>
<dbReference type="GO" id="GO:0005886">
    <property type="term" value="C:plasma membrane"/>
    <property type="evidence" value="ECO:0007669"/>
    <property type="project" value="TreeGrafter"/>
</dbReference>
<evidence type="ECO:0000259" key="11">
    <source>
        <dbReference type="PROSITE" id="PS50893"/>
    </source>
</evidence>
<dbReference type="Pfam" id="PF19055">
    <property type="entry name" value="ABC2_membrane_7"/>
    <property type="match status" value="1"/>
</dbReference>
<evidence type="ECO:0000313" key="12">
    <source>
        <dbReference type="EMBL" id="CAI8013290.1"/>
    </source>
</evidence>
<evidence type="ECO:0000256" key="6">
    <source>
        <dbReference type="ARBA" id="ARBA00022840"/>
    </source>
</evidence>
<protein>
    <submittedName>
        <fullName evidence="12">ABC transporter G family member 27</fullName>
    </submittedName>
</protein>
<evidence type="ECO:0000256" key="9">
    <source>
        <dbReference type="SAM" id="MobiDB-lite"/>
    </source>
</evidence>
<dbReference type="CDD" id="cd03213">
    <property type="entry name" value="ABCG_EPDR"/>
    <property type="match status" value="1"/>
</dbReference>
<keyword evidence="7 10" id="KW-1133">Transmembrane helix</keyword>
<feature type="transmembrane region" description="Helical" evidence="10">
    <location>
        <begin position="561"/>
        <end position="582"/>
    </location>
</feature>
<comment type="similarity">
    <text evidence="2">Belongs to the ABC transporter superfamily. ABCG family. Eye pigment precursor importer (TC 3.A.1.204) subfamily.</text>
</comment>
<evidence type="ECO:0000256" key="3">
    <source>
        <dbReference type="ARBA" id="ARBA00022448"/>
    </source>
</evidence>
<dbReference type="Proteomes" id="UP001174909">
    <property type="component" value="Unassembled WGS sequence"/>
</dbReference>